<gene>
    <name evidence="2" type="ORF">F0U44_09640</name>
</gene>
<dbReference type="SUPFAM" id="SSF55729">
    <property type="entry name" value="Acyl-CoA N-acyltransferases (Nat)"/>
    <property type="match status" value="1"/>
</dbReference>
<comment type="caution">
    <text evidence="2">The sequence shown here is derived from an EMBL/GenBank/DDBJ whole genome shotgun (WGS) entry which is preliminary data.</text>
</comment>
<dbReference type="InterPro" id="IPR016181">
    <property type="entry name" value="Acyl_CoA_acyltransferase"/>
</dbReference>
<keyword evidence="2" id="KW-0808">Transferase</keyword>
<keyword evidence="3" id="KW-1185">Reference proteome</keyword>
<evidence type="ECO:0000313" key="2">
    <source>
        <dbReference type="EMBL" id="KAA1418745.1"/>
    </source>
</evidence>
<dbReference type="Pfam" id="PF24553">
    <property type="entry name" value="Rv0428c_C"/>
    <property type="match status" value="1"/>
</dbReference>
<dbReference type="InterPro" id="IPR000182">
    <property type="entry name" value="GNAT_dom"/>
</dbReference>
<evidence type="ECO:0000259" key="1">
    <source>
        <dbReference type="PROSITE" id="PS51186"/>
    </source>
</evidence>
<reference evidence="2 3" key="1">
    <citation type="submission" date="2019-09" db="EMBL/GenBank/DDBJ databases">
        <title>Nocardioides panacisoli sp. nov., isolated from the soil of a ginseng field.</title>
        <authorList>
            <person name="Cho C."/>
        </authorList>
    </citation>
    <scope>NUCLEOTIDE SEQUENCE [LARGE SCALE GENOMIC DNA]</scope>
    <source>
        <strain evidence="2 3">BN130099</strain>
    </source>
</reference>
<feature type="domain" description="N-acetyltransferase" evidence="1">
    <location>
        <begin position="183"/>
        <end position="320"/>
    </location>
</feature>
<accession>A0A5B1LDL8</accession>
<dbReference type="EMBL" id="VUJV01000003">
    <property type="protein sequence ID" value="KAA1418745.1"/>
    <property type="molecule type" value="Genomic_DNA"/>
</dbReference>
<dbReference type="InterPro" id="IPR056935">
    <property type="entry name" value="Rv0428c-like_C"/>
</dbReference>
<dbReference type="GO" id="GO:0016747">
    <property type="term" value="F:acyltransferase activity, transferring groups other than amino-acyl groups"/>
    <property type="evidence" value="ECO:0007669"/>
    <property type="project" value="InterPro"/>
</dbReference>
<dbReference type="Proteomes" id="UP000325003">
    <property type="component" value="Unassembled WGS sequence"/>
</dbReference>
<reference evidence="2 3" key="2">
    <citation type="submission" date="2019-09" db="EMBL/GenBank/DDBJ databases">
        <authorList>
            <person name="Jin C."/>
        </authorList>
    </citation>
    <scope>NUCLEOTIDE SEQUENCE [LARGE SCALE GENOMIC DNA]</scope>
    <source>
        <strain evidence="2 3">BN130099</strain>
    </source>
</reference>
<dbReference type="Gene3D" id="3.40.630.30">
    <property type="match status" value="1"/>
</dbReference>
<name>A0A5B1LDL8_9ACTN</name>
<protein>
    <submittedName>
        <fullName evidence="2">GNAT family N-acetyltransferase</fullName>
    </submittedName>
</protein>
<dbReference type="AlphaFoldDB" id="A0A5B1LDL8"/>
<evidence type="ECO:0000313" key="3">
    <source>
        <dbReference type="Proteomes" id="UP000325003"/>
    </source>
</evidence>
<organism evidence="2 3">
    <name type="scientific">Nocardioides humilatus</name>
    <dbReference type="NCBI Taxonomy" id="2607660"/>
    <lineage>
        <taxon>Bacteria</taxon>
        <taxon>Bacillati</taxon>
        <taxon>Actinomycetota</taxon>
        <taxon>Actinomycetes</taxon>
        <taxon>Propionibacteriales</taxon>
        <taxon>Nocardioidaceae</taxon>
        <taxon>Nocardioides</taxon>
    </lineage>
</organism>
<dbReference type="CDD" id="cd04301">
    <property type="entry name" value="NAT_SF"/>
    <property type="match status" value="1"/>
</dbReference>
<sequence length="320" mass="34205">MFLAQPSIPLVTTEQDPRETGQHLLGPHVVGQRVVVRRLLRGETGPSGGPAMTDLLGVCLSWADGLCVVQPETGDAVTIPVADIVSGKPVPPRPSVRMRVSSRDAELHTASLFATIETAPLGAWVLRSETEPVGRLRRRANSCLAFGDPDLPLPQALDAVRSFYDARSRPAYVQVEADSPEESAVREAGWVHDPTGDAELRLAGLSQVRRRIGRVPDLASLEVDGTRAAATISDGGTVWARGDAAVDGDWIGVHGIEVDPAHRRQGLATAVLAELASWGAEQGATTVWLHVETGNTPARTWYDALGLAPHHGCRYFTPPT</sequence>
<dbReference type="PROSITE" id="PS51186">
    <property type="entry name" value="GNAT"/>
    <property type="match status" value="1"/>
</dbReference>
<proteinExistence type="predicted"/>